<gene>
    <name evidence="9" type="ORF">TASK_LOCUS8036</name>
</gene>
<dbReference type="STRING" id="60517.A0A0R3WBL2"/>
<sequence>MGIPDLGLDTTLLDFKNRDWVRGQLSIIVDANKPFESRICLIDYEHRSYQILDGTMTRENSSEWLNETVQSSLHMPLIRMHMDFTRLSCKRETSKLLWRKDSTAERVGPYNTQNYSVNHVKILVKKRSEHLTKEDVRFLTALNSHIKQGTVNNAVKVCHIPPFLPSSPSSSFFSFSSSSSSSSSSSLFPSP</sequence>
<keyword evidence="3" id="KW-0677">Repeat</keyword>
<name>A0A0R3WBL2_TAEAS</name>
<evidence type="ECO:0000256" key="7">
    <source>
        <dbReference type="SAM" id="MobiDB-lite"/>
    </source>
</evidence>
<evidence type="ECO:0000256" key="3">
    <source>
        <dbReference type="ARBA" id="ARBA00022737"/>
    </source>
</evidence>
<evidence type="ECO:0000313" key="10">
    <source>
        <dbReference type="Proteomes" id="UP000282613"/>
    </source>
</evidence>
<dbReference type="AlphaFoldDB" id="A0A0R3WBL2"/>
<reference evidence="11" key="1">
    <citation type="submission" date="2017-02" db="UniProtKB">
        <authorList>
            <consortium name="WormBaseParasite"/>
        </authorList>
    </citation>
    <scope>IDENTIFICATION</scope>
</reference>
<evidence type="ECO:0000256" key="1">
    <source>
        <dbReference type="ARBA" id="ARBA00004240"/>
    </source>
</evidence>
<comment type="subcellular location">
    <subcellularLocation>
        <location evidence="2">Endomembrane system</location>
    </subcellularLocation>
    <subcellularLocation>
        <location evidence="1">Endoplasmic reticulum</location>
    </subcellularLocation>
</comment>
<organism evidence="11">
    <name type="scientific">Taenia asiatica</name>
    <name type="common">Asian tapeworm</name>
    <dbReference type="NCBI Taxonomy" id="60517"/>
    <lineage>
        <taxon>Eukaryota</taxon>
        <taxon>Metazoa</taxon>
        <taxon>Spiralia</taxon>
        <taxon>Lophotrochozoa</taxon>
        <taxon>Platyhelminthes</taxon>
        <taxon>Cestoda</taxon>
        <taxon>Eucestoda</taxon>
        <taxon>Cyclophyllidea</taxon>
        <taxon>Taeniidae</taxon>
        <taxon>Taenia</taxon>
    </lineage>
</organism>
<feature type="region of interest" description="Disordered" evidence="7">
    <location>
        <begin position="172"/>
        <end position="191"/>
    </location>
</feature>
<dbReference type="PANTHER" id="PTHR12447:SF25">
    <property type="entry name" value="ANKYRIN REPEAT DOMAIN-CONTAINING PROTEIN 13C"/>
    <property type="match status" value="1"/>
</dbReference>
<evidence type="ECO:0000259" key="8">
    <source>
        <dbReference type="Pfam" id="PF11904"/>
    </source>
</evidence>
<dbReference type="Pfam" id="PF11904">
    <property type="entry name" value="ANKRD13_C"/>
    <property type="match status" value="1"/>
</dbReference>
<evidence type="ECO:0000256" key="6">
    <source>
        <dbReference type="ARBA" id="ARBA00023136"/>
    </source>
</evidence>
<dbReference type="InterPro" id="IPR021832">
    <property type="entry name" value="ANKRD13"/>
</dbReference>
<keyword evidence="5" id="KW-0040">ANK repeat</keyword>
<evidence type="ECO:0000313" key="9">
    <source>
        <dbReference type="EMBL" id="VDK39464.1"/>
    </source>
</evidence>
<evidence type="ECO:0000256" key="2">
    <source>
        <dbReference type="ARBA" id="ARBA00004308"/>
    </source>
</evidence>
<dbReference type="Proteomes" id="UP000282613">
    <property type="component" value="Unassembled WGS sequence"/>
</dbReference>
<dbReference type="GO" id="GO:0006621">
    <property type="term" value="P:protein retention in ER lumen"/>
    <property type="evidence" value="ECO:0007669"/>
    <property type="project" value="TreeGrafter"/>
</dbReference>
<dbReference type="GO" id="GO:0005102">
    <property type="term" value="F:signaling receptor binding"/>
    <property type="evidence" value="ECO:0007669"/>
    <property type="project" value="TreeGrafter"/>
</dbReference>
<evidence type="ECO:0000313" key="11">
    <source>
        <dbReference type="WBParaSite" id="TASK_0000803501-mRNA-1"/>
    </source>
</evidence>
<evidence type="ECO:0000256" key="4">
    <source>
        <dbReference type="ARBA" id="ARBA00022824"/>
    </source>
</evidence>
<dbReference type="WBParaSite" id="TASK_0000803501-mRNA-1">
    <property type="protein sequence ID" value="TASK_0000803501-mRNA-1"/>
    <property type="gene ID" value="TASK_0000803501"/>
</dbReference>
<dbReference type="InterPro" id="IPR055285">
    <property type="entry name" value="ANKRD13_C"/>
</dbReference>
<evidence type="ECO:0000256" key="5">
    <source>
        <dbReference type="ARBA" id="ARBA00023043"/>
    </source>
</evidence>
<protein>
    <recommendedName>
        <fullName evidence="8">Ankyrin repeat domain-containing protein</fullName>
    </recommendedName>
</protein>
<feature type="domain" description="Ankyrin repeat" evidence="8">
    <location>
        <begin position="8"/>
        <end position="144"/>
    </location>
</feature>
<dbReference type="GO" id="GO:0005783">
    <property type="term" value="C:endoplasmic reticulum"/>
    <property type="evidence" value="ECO:0007669"/>
    <property type="project" value="UniProtKB-SubCell"/>
</dbReference>
<dbReference type="OrthoDB" id="1585644at2759"/>
<dbReference type="PANTHER" id="PTHR12447">
    <property type="entry name" value="ANKYRIN REPEAT DOMAIN-CONTAINING PROTEIN 13"/>
    <property type="match status" value="1"/>
</dbReference>
<accession>A0A0R3WBL2</accession>
<reference evidence="9 10" key="2">
    <citation type="submission" date="2018-11" db="EMBL/GenBank/DDBJ databases">
        <authorList>
            <consortium name="Pathogen Informatics"/>
        </authorList>
    </citation>
    <scope>NUCLEOTIDE SEQUENCE [LARGE SCALE GENOMIC DNA]</scope>
</reference>
<keyword evidence="6" id="KW-0472">Membrane</keyword>
<dbReference type="EMBL" id="UYRS01018718">
    <property type="protein sequence ID" value="VDK39464.1"/>
    <property type="molecule type" value="Genomic_DNA"/>
</dbReference>
<keyword evidence="4" id="KW-0256">Endoplasmic reticulum</keyword>
<keyword evidence="10" id="KW-1185">Reference proteome</keyword>
<proteinExistence type="predicted"/>